<dbReference type="EMBL" id="CAMXCT020006498">
    <property type="protein sequence ID" value="CAL1168144.1"/>
    <property type="molecule type" value="Genomic_DNA"/>
</dbReference>
<keyword evidence="6" id="KW-1185">Reference proteome</keyword>
<evidence type="ECO:0000313" key="4">
    <source>
        <dbReference type="EMBL" id="CAL1168144.1"/>
    </source>
</evidence>
<evidence type="ECO:0000313" key="3">
    <source>
        <dbReference type="EMBL" id="CAI4014769.1"/>
    </source>
</evidence>
<dbReference type="Proteomes" id="UP001152797">
    <property type="component" value="Unassembled WGS sequence"/>
</dbReference>
<comment type="caution">
    <text evidence="3">The sequence shown here is derived from an EMBL/GenBank/DDBJ whole genome shotgun (WGS) entry which is preliminary data.</text>
</comment>
<dbReference type="InterPro" id="IPR009017">
    <property type="entry name" value="GFP"/>
</dbReference>
<dbReference type="AlphaFoldDB" id="A0A9P1DQU9"/>
<dbReference type="OrthoDB" id="418344at2759"/>
<evidence type="ECO:0000313" key="5">
    <source>
        <dbReference type="EMBL" id="CAL4802081.1"/>
    </source>
</evidence>
<dbReference type="Gene3D" id="2.40.155.10">
    <property type="entry name" value="Green fluorescent protein"/>
    <property type="match status" value="1"/>
</dbReference>
<comment type="caution">
    <text evidence="1">Lacks conserved residue(s) required for the propagation of feature annotation.</text>
</comment>
<dbReference type="InterPro" id="IPR000742">
    <property type="entry name" value="EGF"/>
</dbReference>
<dbReference type="PROSITE" id="PS50026">
    <property type="entry name" value="EGF_3"/>
    <property type="match status" value="1"/>
</dbReference>
<accession>A0A9P1DQU9</accession>
<organism evidence="3">
    <name type="scientific">Cladocopium goreaui</name>
    <dbReference type="NCBI Taxonomy" id="2562237"/>
    <lineage>
        <taxon>Eukaryota</taxon>
        <taxon>Sar</taxon>
        <taxon>Alveolata</taxon>
        <taxon>Dinophyceae</taxon>
        <taxon>Suessiales</taxon>
        <taxon>Symbiodiniaceae</taxon>
        <taxon>Cladocopium</taxon>
    </lineage>
</organism>
<feature type="domain" description="EGF-like" evidence="2">
    <location>
        <begin position="160"/>
        <end position="198"/>
    </location>
</feature>
<dbReference type="EMBL" id="CAMXCT010006498">
    <property type="protein sequence ID" value="CAI4014769.1"/>
    <property type="molecule type" value="Genomic_DNA"/>
</dbReference>
<reference evidence="4" key="2">
    <citation type="submission" date="2024-04" db="EMBL/GenBank/DDBJ databases">
        <authorList>
            <person name="Chen Y."/>
            <person name="Shah S."/>
            <person name="Dougan E. K."/>
            <person name="Thang M."/>
            <person name="Chan C."/>
        </authorList>
    </citation>
    <scope>NUCLEOTIDE SEQUENCE [LARGE SCALE GENOMIC DNA]</scope>
</reference>
<keyword evidence="1" id="KW-0245">EGF-like domain</keyword>
<evidence type="ECO:0000313" key="6">
    <source>
        <dbReference type="Proteomes" id="UP001152797"/>
    </source>
</evidence>
<evidence type="ECO:0000259" key="2">
    <source>
        <dbReference type="PROSITE" id="PS50026"/>
    </source>
</evidence>
<gene>
    <name evidence="3" type="ORF">C1SCF055_LOCUS39643</name>
</gene>
<sequence length="591" mass="63519">MPGLLDNAVHIRPTLAIGSLLVATLFAAAPRLSSATLKAKLWSDGHLATDEGHEVFARNADAVQVGDATVAENVEFLTKTLSRFQNLATSAQQSIQSRHEKEEQRLKDSISQASNANVKMALERSVASNKEALEETQGIYRNIASFSSDMLSMLKKTSKSGTTCDQLYCGKHASCADTFQGASCVCDEGYIGLGQECHAPAEFAPHLLLGENAAQAADIHVASFDTNKVAVVFRDISKGNAGALMVGSVGEAGNLELSPLEVFTAPGEKAFAPVVAGTDGRQIAIAWRDDQRKGNCRLRAAVLGTSGVRGAEMALSWGPTMDFCTNQAHKMSIQSFPPNRIMVLYSDKAKGSETATESFGNSMLADISSLGNISLLGNFRFTDSAVARLETTKVSKNGFVLAARASPATDDMNPKASVEQEAMAMYGELVGEDLVFDPNPVNLEPEKGQVWARGLSLIAPNTVAYAYQDASKMELKLAVLDIDPQTHKMKVVEDPSTFQKGFSPYVSMLSLPYSASDPYTLTYYQGEKSAIASICAWNSGRQQLQNCEDFPWLSHKASSVSGVAVGEGLPTGDFNVSWWVFGVFNAWIQMD</sequence>
<protein>
    <submittedName>
        <fullName evidence="5">EGF-like domain-containing protein</fullName>
    </submittedName>
</protein>
<dbReference type="EMBL" id="CAMXCT030006498">
    <property type="protein sequence ID" value="CAL4802081.1"/>
    <property type="molecule type" value="Genomic_DNA"/>
</dbReference>
<name>A0A9P1DQU9_9DINO</name>
<reference evidence="3" key="1">
    <citation type="submission" date="2022-10" db="EMBL/GenBank/DDBJ databases">
        <authorList>
            <person name="Chen Y."/>
            <person name="Dougan E. K."/>
            <person name="Chan C."/>
            <person name="Rhodes N."/>
            <person name="Thang M."/>
        </authorList>
    </citation>
    <scope>NUCLEOTIDE SEQUENCE</scope>
</reference>
<proteinExistence type="predicted"/>
<evidence type="ECO:0000256" key="1">
    <source>
        <dbReference type="PROSITE-ProRule" id="PRU00076"/>
    </source>
</evidence>
<dbReference type="PROSITE" id="PS01186">
    <property type="entry name" value="EGF_2"/>
    <property type="match status" value="1"/>
</dbReference>